<feature type="coiled-coil region" evidence="4">
    <location>
        <begin position="312"/>
        <end position="339"/>
    </location>
</feature>
<comment type="subcellular location">
    <subcellularLocation>
        <location evidence="1">Nucleus</location>
    </subcellularLocation>
</comment>
<feature type="coiled-coil region" evidence="4">
    <location>
        <begin position="455"/>
        <end position="482"/>
    </location>
</feature>
<dbReference type="GO" id="GO:0003712">
    <property type="term" value="F:transcription coregulator activity"/>
    <property type="evidence" value="ECO:0007669"/>
    <property type="project" value="TreeGrafter"/>
</dbReference>
<dbReference type="SUPFAM" id="SSF57959">
    <property type="entry name" value="Leucine zipper domain"/>
    <property type="match status" value="1"/>
</dbReference>
<dbReference type="PANTHER" id="PTHR23335">
    <property type="entry name" value="CALMODULIN-BINDING TRANSCRIPTION ACTIVATOR CAMTA"/>
    <property type="match status" value="1"/>
</dbReference>
<accession>A0A7S3Z7W9</accession>
<dbReference type="GO" id="GO:0006357">
    <property type="term" value="P:regulation of transcription by RNA polymerase II"/>
    <property type="evidence" value="ECO:0007669"/>
    <property type="project" value="TreeGrafter"/>
</dbReference>
<name>A0A7S3Z7W9_9EUKA</name>
<dbReference type="InterPro" id="IPR005559">
    <property type="entry name" value="CG-1_dom"/>
</dbReference>
<gene>
    <name evidence="7" type="ORF">LGLO00237_LOCUS25885</name>
</gene>
<dbReference type="Gene3D" id="1.20.5.170">
    <property type="match status" value="1"/>
</dbReference>
<dbReference type="EMBL" id="HBIV01036230">
    <property type="protein sequence ID" value="CAE0674111.1"/>
    <property type="molecule type" value="Transcribed_RNA"/>
</dbReference>
<evidence type="ECO:0000259" key="6">
    <source>
        <dbReference type="SMART" id="SM01076"/>
    </source>
</evidence>
<feature type="domain" description="CG-1" evidence="6">
    <location>
        <begin position="12"/>
        <end position="122"/>
    </location>
</feature>
<keyword evidence="2" id="KW-0804">Transcription</keyword>
<dbReference type="CDD" id="cd14686">
    <property type="entry name" value="bZIP"/>
    <property type="match status" value="1"/>
</dbReference>
<dbReference type="GO" id="GO:0003700">
    <property type="term" value="F:DNA-binding transcription factor activity"/>
    <property type="evidence" value="ECO:0007669"/>
    <property type="project" value="InterPro"/>
</dbReference>
<sequence>MTDGKYVEMKQVIRSAKSRWLNESSITDILVNYASYGFPISSSAAQKPISSGSLFLYNTTLGTEWRKDGYDWAPTKENVVRLETTIYGGLNCMISEGVSISRRGYWLETQPNVVLSHYLSVPSEKPSGKVVPIFNSTFGHDLMMNSDKSETRCDLFLNQNLDYDDPPGPPGQVGSMRRIKTSPGALSSLAAAPPFEFATPVEPVEATLLPMISTSPSSRETHHPQQQQQQSVRPMFQTQASASSTPIAKPAPKPPMASALNGGGMRRIMSSPMPLDRLGNKRTSTGSRVTPDDPDKTSKRKARKAEVARACRKRKKAYIQSLEQKAAVLQRKLAEMTGNTSQTKCEEDAHRKEQDETLTELERLIVYQHPDTKEIKRLVTQFVAKSREHQALFWRHIDNTKKSITPGAQAKFALWGLDQDDEFYSKPGLWKTLMTEEIGLDDTQVRKLLRVRQNVRESKSELLDIQNKLVELRKAINNHLSKRHKLLDRLMETLKPLQAARFFLWVSKNSSCMQMLQTVWKIPEEGDGLPGTN</sequence>
<dbReference type="PANTHER" id="PTHR23335:SF1">
    <property type="entry name" value="CALMODULIN-BINDING TRANSCRIPTION ACTIVATOR, ISOFORM F"/>
    <property type="match status" value="1"/>
</dbReference>
<reference evidence="7" key="1">
    <citation type="submission" date="2021-01" db="EMBL/GenBank/DDBJ databases">
        <authorList>
            <person name="Corre E."/>
            <person name="Pelletier E."/>
            <person name="Niang G."/>
            <person name="Scheremetjew M."/>
            <person name="Finn R."/>
            <person name="Kale V."/>
            <person name="Holt S."/>
            <person name="Cochrane G."/>
            <person name="Meng A."/>
            <person name="Brown T."/>
            <person name="Cohen L."/>
        </authorList>
    </citation>
    <scope>NUCLEOTIDE SEQUENCE</scope>
    <source>
        <strain evidence="7">CCCM811</strain>
    </source>
</reference>
<evidence type="ECO:0000256" key="3">
    <source>
        <dbReference type="ARBA" id="ARBA00023242"/>
    </source>
</evidence>
<dbReference type="GO" id="GO:0003690">
    <property type="term" value="F:double-stranded DNA binding"/>
    <property type="evidence" value="ECO:0007669"/>
    <property type="project" value="TreeGrafter"/>
</dbReference>
<protein>
    <recommendedName>
        <fullName evidence="6">CG-1 domain-containing protein</fullName>
    </recommendedName>
</protein>
<dbReference type="SMART" id="SM01076">
    <property type="entry name" value="CG-1"/>
    <property type="match status" value="1"/>
</dbReference>
<keyword evidence="3" id="KW-0539">Nucleus</keyword>
<evidence type="ECO:0000256" key="4">
    <source>
        <dbReference type="SAM" id="Coils"/>
    </source>
</evidence>
<dbReference type="GO" id="GO:0005634">
    <property type="term" value="C:nucleus"/>
    <property type="evidence" value="ECO:0007669"/>
    <property type="project" value="UniProtKB-SubCell"/>
</dbReference>
<feature type="region of interest" description="Disordered" evidence="5">
    <location>
        <begin position="214"/>
        <end position="308"/>
    </location>
</feature>
<dbReference type="AlphaFoldDB" id="A0A7S3Z7W9"/>
<proteinExistence type="predicted"/>
<organism evidence="7">
    <name type="scientific">Lotharella globosa</name>
    <dbReference type="NCBI Taxonomy" id="91324"/>
    <lineage>
        <taxon>Eukaryota</taxon>
        <taxon>Sar</taxon>
        <taxon>Rhizaria</taxon>
        <taxon>Cercozoa</taxon>
        <taxon>Chlorarachniophyceae</taxon>
        <taxon>Lotharella</taxon>
    </lineage>
</organism>
<evidence type="ECO:0000256" key="2">
    <source>
        <dbReference type="ARBA" id="ARBA00023163"/>
    </source>
</evidence>
<dbReference type="Pfam" id="PF03859">
    <property type="entry name" value="CG-1"/>
    <property type="match status" value="1"/>
</dbReference>
<keyword evidence="4" id="KW-0175">Coiled coil</keyword>
<evidence type="ECO:0000256" key="1">
    <source>
        <dbReference type="ARBA" id="ARBA00004123"/>
    </source>
</evidence>
<evidence type="ECO:0000256" key="5">
    <source>
        <dbReference type="SAM" id="MobiDB-lite"/>
    </source>
</evidence>
<evidence type="ECO:0000313" key="7">
    <source>
        <dbReference type="EMBL" id="CAE0674111.1"/>
    </source>
</evidence>
<dbReference type="InterPro" id="IPR046347">
    <property type="entry name" value="bZIP_sf"/>
</dbReference>